<organism evidence="1">
    <name type="scientific">Fusarium acuminatum CS5907</name>
    <dbReference type="NCBI Taxonomy" id="1318461"/>
    <lineage>
        <taxon>Eukaryota</taxon>
        <taxon>Fungi</taxon>
        <taxon>Dikarya</taxon>
        <taxon>Ascomycota</taxon>
        <taxon>Pezizomycotina</taxon>
        <taxon>Sordariomycetes</taxon>
        <taxon>Hypocreomycetidae</taxon>
        <taxon>Hypocreales</taxon>
        <taxon>Nectriaceae</taxon>
        <taxon>Fusarium</taxon>
        <taxon>Fusarium tricinctum species complex</taxon>
    </lineage>
</organism>
<protein>
    <submittedName>
        <fullName evidence="2">Genomic scaffold, CS5907_Ctg0106</fullName>
    </submittedName>
    <submittedName>
        <fullName evidence="1">WGS project CBMG000000000 data, contig CS5907-c000503</fullName>
    </submittedName>
</protein>
<dbReference type="EMBL" id="HG321627">
    <property type="protein sequence ID" value="CEG04154.1"/>
    <property type="molecule type" value="Genomic_DNA"/>
</dbReference>
<proteinExistence type="predicted"/>
<dbReference type="AlphaFoldDB" id="A0A096PE01"/>
<gene>
    <name evidence="1" type="ORF">BN851_0026460</name>
</gene>
<evidence type="ECO:0000313" key="1">
    <source>
        <dbReference type="EMBL" id="CEG03305.1"/>
    </source>
</evidence>
<evidence type="ECO:0000313" key="2">
    <source>
        <dbReference type="EMBL" id="CEG04154.1"/>
    </source>
</evidence>
<dbReference type="EMBL" id="CBMG010000502">
    <property type="protein sequence ID" value="CEG03305.1"/>
    <property type="molecule type" value="Genomic_DNA"/>
</dbReference>
<reference evidence="1" key="1">
    <citation type="submission" date="2013-05" db="EMBL/GenBank/DDBJ databases">
        <title>Draft genome sequences of six wheat associated Fusarium spp. isolates.</title>
        <authorList>
            <person name="Moolhuijzen P.M."/>
            <person name="Manners J.M."/>
            <person name="Wilcox S."/>
            <person name="Bellgard M.I."/>
            <person name="Gardiner D.M."/>
        </authorList>
    </citation>
    <scope>NUCLEOTIDE SEQUENCE</scope>
    <source>
        <strain evidence="1">CS5907</strain>
    </source>
</reference>
<sequence>MAADNVPELLYHTVLTVIDYQKEPSEATRSVYVLGTHSALEAAKAFAISALQVLNYQPEDFIEFVVRSSEPWEHDDCLLVFAQTPAGQVFLIGIDTTLNIESLLASPDGAVVLPNGSNRLHYVLQTIDNSLDRMAYGQSTKIQGIYVHRADAWAARSSSLSATCVEVRRSPTSGRLRRTWWYTPLRRRDRIALRQKGLFSKHTGGIET</sequence>
<name>A0A096PE01_9HYPO</name>
<accession>A0A096PE01</accession>